<dbReference type="SUPFAM" id="SSF82927">
    <property type="entry name" value="Cysteine-rich DNA binding domain, (DM domain)"/>
    <property type="match status" value="1"/>
</dbReference>
<feature type="DNA-binding region" description="DM" evidence="5">
    <location>
        <begin position="133"/>
        <end position="180"/>
    </location>
</feature>
<keyword evidence="1 5" id="KW-0479">Metal-binding</keyword>
<name>A0A3S3P9S5_9ACAR</name>
<feature type="domain" description="DM" evidence="7">
    <location>
        <begin position="133"/>
        <end position="180"/>
    </location>
</feature>
<evidence type="ECO:0000259" key="7">
    <source>
        <dbReference type="PROSITE" id="PS50809"/>
    </source>
</evidence>
<accession>A0A3S3P9S5</accession>
<dbReference type="GO" id="GO:0046872">
    <property type="term" value="F:metal ion binding"/>
    <property type="evidence" value="ECO:0007669"/>
    <property type="project" value="UniProtKB-KW"/>
</dbReference>
<keyword evidence="2 5" id="KW-0862">Zinc</keyword>
<organism evidence="8 9">
    <name type="scientific">Dinothrombium tinctorium</name>
    <dbReference type="NCBI Taxonomy" id="1965070"/>
    <lineage>
        <taxon>Eukaryota</taxon>
        <taxon>Metazoa</taxon>
        <taxon>Ecdysozoa</taxon>
        <taxon>Arthropoda</taxon>
        <taxon>Chelicerata</taxon>
        <taxon>Arachnida</taxon>
        <taxon>Acari</taxon>
        <taxon>Acariformes</taxon>
        <taxon>Trombidiformes</taxon>
        <taxon>Prostigmata</taxon>
        <taxon>Anystina</taxon>
        <taxon>Parasitengona</taxon>
        <taxon>Trombidioidea</taxon>
        <taxon>Trombidiidae</taxon>
        <taxon>Dinothrombium</taxon>
    </lineage>
</organism>
<dbReference type="OrthoDB" id="6162476at2759"/>
<evidence type="ECO:0000313" key="9">
    <source>
        <dbReference type="Proteomes" id="UP000285301"/>
    </source>
</evidence>
<dbReference type="SMART" id="SM00301">
    <property type="entry name" value="DM"/>
    <property type="match status" value="1"/>
</dbReference>
<evidence type="ECO:0000256" key="3">
    <source>
        <dbReference type="ARBA" id="ARBA00023125"/>
    </source>
</evidence>
<dbReference type="GO" id="GO:0000978">
    <property type="term" value="F:RNA polymerase II cis-regulatory region sequence-specific DNA binding"/>
    <property type="evidence" value="ECO:0007669"/>
    <property type="project" value="TreeGrafter"/>
</dbReference>
<dbReference type="PANTHER" id="PTHR12322:SF53">
    <property type="entry name" value="DOUBLESEX-MAB RELATED 11E"/>
    <property type="match status" value="1"/>
</dbReference>
<dbReference type="Pfam" id="PF00751">
    <property type="entry name" value="DM"/>
    <property type="match status" value="1"/>
</dbReference>
<dbReference type="STRING" id="1965070.A0A3S3P9S5"/>
<keyword evidence="9" id="KW-1185">Reference proteome</keyword>
<dbReference type="EMBL" id="NCKU01001918">
    <property type="protein sequence ID" value="RWS10919.1"/>
    <property type="molecule type" value="Genomic_DNA"/>
</dbReference>
<dbReference type="InterPro" id="IPR001275">
    <property type="entry name" value="DM_DNA-bd"/>
</dbReference>
<dbReference type="Proteomes" id="UP000285301">
    <property type="component" value="Unassembled WGS sequence"/>
</dbReference>
<dbReference type="FunFam" id="4.10.1040.10:FF:000001">
    <property type="entry name" value="doublesex- and mab-3-related transcription factor 1"/>
    <property type="match status" value="1"/>
</dbReference>
<dbReference type="PROSITE" id="PS50809">
    <property type="entry name" value="DM_2"/>
    <property type="match status" value="1"/>
</dbReference>
<dbReference type="GO" id="GO:0007548">
    <property type="term" value="P:sex differentiation"/>
    <property type="evidence" value="ECO:0007669"/>
    <property type="project" value="TreeGrafter"/>
</dbReference>
<keyword evidence="3 5" id="KW-0238">DNA-binding</keyword>
<dbReference type="InterPro" id="IPR036407">
    <property type="entry name" value="DM_DNA-bd_sf"/>
</dbReference>
<dbReference type="PANTHER" id="PTHR12322">
    <property type="entry name" value="DOUBLESEX AND MAB-3 RELATED TRANSCRIPTION FACTOR DMRT"/>
    <property type="match status" value="1"/>
</dbReference>
<dbReference type="InterPro" id="IPR026607">
    <property type="entry name" value="DMRT"/>
</dbReference>
<evidence type="ECO:0000256" key="2">
    <source>
        <dbReference type="ARBA" id="ARBA00022833"/>
    </source>
</evidence>
<keyword evidence="4 5" id="KW-0539">Nucleus</keyword>
<dbReference type="GO" id="GO:0000981">
    <property type="term" value="F:DNA-binding transcription factor activity, RNA polymerase II-specific"/>
    <property type="evidence" value="ECO:0007669"/>
    <property type="project" value="TreeGrafter"/>
</dbReference>
<feature type="region of interest" description="Disordered" evidence="6">
    <location>
        <begin position="1"/>
        <end position="39"/>
    </location>
</feature>
<evidence type="ECO:0000256" key="5">
    <source>
        <dbReference type="PROSITE-ProRule" id="PRU00070"/>
    </source>
</evidence>
<evidence type="ECO:0000256" key="1">
    <source>
        <dbReference type="ARBA" id="ARBA00022723"/>
    </source>
</evidence>
<comment type="subcellular location">
    <subcellularLocation>
        <location evidence="5">Nucleus</location>
    </subcellularLocation>
</comment>
<comment type="caution">
    <text evidence="8">The sequence shown here is derived from an EMBL/GenBank/DDBJ whole genome shotgun (WGS) entry which is preliminary data.</text>
</comment>
<protein>
    <submittedName>
        <fullName evidence="8">Doublesex-and mab-3-related transcription factor 2-like protein</fullName>
    </submittedName>
</protein>
<sequence>MKLMVKTKNYFADNESGAGKGGEQDNEASQRNENNAIEIDAQKEKNIITNGAQTFLESQLTVNTNGQSCSSPKADCVERSEQNQAVDAVSIKSDTSSASDITVVFQSVNETDKNDVDSSTAPNAAKKLRTPLCARCRNHNVFSVLKGHKRHCQFRDCICEPCQITVDRQKIMAKQVASRRQQDDDQRSGRMSLSPTPIVKSVKRPLAATHKALPCIPRPVAVINILQAD</sequence>
<reference evidence="8 9" key="1">
    <citation type="journal article" date="2018" name="Gigascience">
        <title>Genomes of trombidid mites reveal novel predicted allergens and laterally-transferred genes associated with secondary metabolism.</title>
        <authorList>
            <person name="Dong X."/>
            <person name="Chaisiri K."/>
            <person name="Xia D."/>
            <person name="Armstrong S.D."/>
            <person name="Fang Y."/>
            <person name="Donnelly M.J."/>
            <person name="Kadowaki T."/>
            <person name="McGarry J.W."/>
            <person name="Darby A.C."/>
            <person name="Makepeace B.L."/>
        </authorList>
    </citation>
    <scope>NUCLEOTIDE SEQUENCE [LARGE SCALE GENOMIC DNA]</scope>
    <source>
        <strain evidence="8">UoL-WK</strain>
    </source>
</reference>
<evidence type="ECO:0000256" key="6">
    <source>
        <dbReference type="SAM" id="MobiDB-lite"/>
    </source>
</evidence>
<evidence type="ECO:0000256" key="4">
    <source>
        <dbReference type="ARBA" id="ARBA00023242"/>
    </source>
</evidence>
<dbReference type="AlphaFoldDB" id="A0A3S3P9S5"/>
<dbReference type="Gene3D" id="4.10.1040.10">
    <property type="entry name" value="DM DNA-binding domain"/>
    <property type="match status" value="1"/>
</dbReference>
<evidence type="ECO:0000313" key="8">
    <source>
        <dbReference type="EMBL" id="RWS10919.1"/>
    </source>
</evidence>
<dbReference type="GO" id="GO:0005634">
    <property type="term" value="C:nucleus"/>
    <property type="evidence" value="ECO:0007669"/>
    <property type="project" value="UniProtKB-SubCell"/>
</dbReference>
<gene>
    <name evidence="8" type="ORF">B4U79_00667</name>
</gene>
<dbReference type="PROSITE" id="PS40000">
    <property type="entry name" value="DM_1"/>
    <property type="match status" value="1"/>
</dbReference>
<proteinExistence type="predicted"/>